<dbReference type="RefSeq" id="WP_307260679.1">
    <property type="nucleotide sequence ID" value="NZ_JAUSVL010000001.1"/>
</dbReference>
<comment type="similarity">
    <text evidence="1">Belongs to the transglycosylase Slt family.</text>
</comment>
<dbReference type="EC" id="3.2.1.-" evidence="4"/>
<dbReference type="EMBL" id="JAUSVL010000001">
    <property type="protein sequence ID" value="MDQ0289277.1"/>
    <property type="molecule type" value="Genomic_DNA"/>
</dbReference>
<dbReference type="Gene3D" id="1.10.530.10">
    <property type="match status" value="1"/>
</dbReference>
<feature type="transmembrane region" description="Helical" evidence="2">
    <location>
        <begin position="12"/>
        <end position="35"/>
    </location>
</feature>
<comment type="caution">
    <text evidence="4">The sequence shown here is derived from an EMBL/GenBank/DDBJ whole genome shotgun (WGS) entry which is preliminary data.</text>
</comment>
<accession>A0AAE3VF11</accession>
<keyword evidence="2" id="KW-0812">Transmembrane</keyword>
<dbReference type="GO" id="GO:0016798">
    <property type="term" value="F:hydrolase activity, acting on glycosyl bonds"/>
    <property type="evidence" value="ECO:0007669"/>
    <property type="project" value="UniProtKB-KW"/>
</dbReference>
<organism evidence="4 5">
    <name type="scientific">Oligosphaera ethanolica</name>
    <dbReference type="NCBI Taxonomy" id="760260"/>
    <lineage>
        <taxon>Bacteria</taxon>
        <taxon>Pseudomonadati</taxon>
        <taxon>Lentisphaerota</taxon>
        <taxon>Oligosphaeria</taxon>
        <taxon>Oligosphaerales</taxon>
        <taxon>Oligosphaeraceae</taxon>
        <taxon>Oligosphaera</taxon>
    </lineage>
</organism>
<keyword evidence="2" id="KW-0472">Membrane</keyword>
<evidence type="ECO:0000256" key="1">
    <source>
        <dbReference type="ARBA" id="ARBA00007734"/>
    </source>
</evidence>
<proteinExistence type="inferred from homology"/>
<keyword evidence="4" id="KW-0326">Glycosidase</keyword>
<feature type="domain" description="Transglycosylase SLT" evidence="3">
    <location>
        <begin position="50"/>
        <end position="157"/>
    </location>
</feature>
<evidence type="ECO:0000259" key="3">
    <source>
        <dbReference type="Pfam" id="PF01464"/>
    </source>
</evidence>
<dbReference type="PANTHER" id="PTHR37423">
    <property type="entry name" value="SOLUBLE LYTIC MUREIN TRANSGLYCOSYLASE-RELATED"/>
    <property type="match status" value="1"/>
</dbReference>
<keyword evidence="4" id="KW-0378">Hydrolase</keyword>
<keyword evidence="5" id="KW-1185">Reference proteome</keyword>
<dbReference type="AlphaFoldDB" id="A0AAE3VF11"/>
<gene>
    <name evidence="4" type="ORF">J3R75_001384</name>
</gene>
<keyword evidence="2" id="KW-1133">Transmembrane helix</keyword>
<reference evidence="4" key="1">
    <citation type="submission" date="2023-07" db="EMBL/GenBank/DDBJ databases">
        <title>Genomic Encyclopedia of Type Strains, Phase IV (KMG-IV): sequencing the most valuable type-strain genomes for metagenomic binning, comparative biology and taxonomic classification.</title>
        <authorList>
            <person name="Goeker M."/>
        </authorList>
    </citation>
    <scope>NUCLEOTIDE SEQUENCE</scope>
    <source>
        <strain evidence="4">DSM 24202</strain>
    </source>
</reference>
<evidence type="ECO:0000313" key="4">
    <source>
        <dbReference type="EMBL" id="MDQ0289277.1"/>
    </source>
</evidence>
<dbReference type="Proteomes" id="UP001238163">
    <property type="component" value="Unassembled WGS sequence"/>
</dbReference>
<evidence type="ECO:0000313" key="5">
    <source>
        <dbReference type="Proteomes" id="UP001238163"/>
    </source>
</evidence>
<dbReference type="SUPFAM" id="SSF53955">
    <property type="entry name" value="Lysozyme-like"/>
    <property type="match status" value="1"/>
</dbReference>
<dbReference type="PANTHER" id="PTHR37423:SF2">
    <property type="entry name" value="MEMBRANE-BOUND LYTIC MUREIN TRANSGLYCOSYLASE C"/>
    <property type="match status" value="1"/>
</dbReference>
<dbReference type="InterPro" id="IPR023346">
    <property type="entry name" value="Lysozyme-like_dom_sf"/>
</dbReference>
<protein>
    <submittedName>
        <fullName evidence="4">Soluble lytic murein transglycosylase</fullName>
        <ecNumber evidence="4">3.2.1.-</ecNumber>
    </submittedName>
</protein>
<sequence>MSRHLRKQKMLYGLLLLLVVMAALLGGIAALYYLFRERTVAKHEQDLAPLIAAAALRHDLAPALIKAVIWKESRFDPTCIGSKGEIGLMQLTPGAVEEWRQRHPRPEVAPDELKNPALNIEIGAWYLAWTGRHWENYVSKDILQLAEYNAGYGRVSKLWLPHSPDLPITLEKISFPGTRSYIKQVLERKSHYEEQMAKEQALAPVAAIDEGI</sequence>
<dbReference type="Pfam" id="PF01464">
    <property type="entry name" value="SLT"/>
    <property type="match status" value="1"/>
</dbReference>
<name>A0AAE3VF11_9BACT</name>
<dbReference type="InterPro" id="IPR008258">
    <property type="entry name" value="Transglycosylase_SLT_dom_1"/>
</dbReference>
<evidence type="ECO:0000256" key="2">
    <source>
        <dbReference type="SAM" id="Phobius"/>
    </source>
</evidence>